<reference evidence="1" key="1">
    <citation type="submission" date="2020-11" db="EMBL/GenBank/DDBJ databases">
        <authorList>
            <consortium name="DOE Joint Genome Institute"/>
            <person name="Ahrendt S."/>
            <person name="Riley R."/>
            <person name="Andreopoulos W."/>
            <person name="LaButti K."/>
            <person name="Pangilinan J."/>
            <person name="Ruiz-duenas F.J."/>
            <person name="Barrasa J.M."/>
            <person name="Sanchez-Garcia M."/>
            <person name="Camarero S."/>
            <person name="Miyauchi S."/>
            <person name="Serrano A."/>
            <person name="Linde D."/>
            <person name="Babiker R."/>
            <person name="Drula E."/>
            <person name="Ayuso-Fernandez I."/>
            <person name="Pacheco R."/>
            <person name="Padilla G."/>
            <person name="Ferreira P."/>
            <person name="Barriuso J."/>
            <person name="Kellner H."/>
            <person name="Castanera R."/>
            <person name="Alfaro M."/>
            <person name="Ramirez L."/>
            <person name="Pisabarro A.G."/>
            <person name="Kuo A."/>
            <person name="Tritt A."/>
            <person name="Lipzen A."/>
            <person name="He G."/>
            <person name="Yan M."/>
            <person name="Ng V."/>
            <person name="Cullen D."/>
            <person name="Martin F."/>
            <person name="Rosso M.-N."/>
            <person name="Henrissat B."/>
            <person name="Hibbett D."/>
            <person name="Martinez A.T."/>
            <person name="Grigoriev I.V."/>
        </authorList>
    </citation>
    <scope>NUCLEOTIDE SEQUENCE</scope>
    <source>
        <strain evidence="1">AH 44721</strain>
    </source>
</reference>
<accession>A0A9P5NA80</accession>
<comment type="caution">
    <text evidence="1">The sequence shown here is derived from an EMBL/GenBank/DDBJ whole genome shotgun (WGS) entry which is preliminary data.</text>
</comment>
<dbReference type="OrthoDB" id="2916552at2759"/>
<dbReference type="EMBL" id="JADNYJ010000259">
    <property type="protein sequence ID" value="KAF8872603.1"/>
    <property type="molecule type" value="Genomic_DNA"/>
</dbReference>
<name>A0A9P5NA80_GYMJU</name>
<dbReference type="Proteomes" id="UP000724874">
    <property type="component" value="Unassembled WGS sequence"/>
</dbReference>
<dbReference type="AlphaFoldDB" id="A0A9P5NA80"/>
<organism evidence="1 2">
    <name type="scientific">Gymnopilus junonius</name>
    <name type="common">Spectacular rustgill mushroom</name>
    <name type="synonym">Gymnopilus spectabilis subsp. junonius</name>
    <dbReference type="NCBI Taxonomy" id="109634"/>
    <lineage>
        <taxon>Eukaryota</taxon>
        <taxon>Fungi</taxon>
        <taxon>Dikarya</taxon>
        <taxon>Basidiomycota</taxon>
        <taxon>Agaricomycotina</taxon>
        <taxon>Agaricomycetes</taxon>
        <taxon>Agaricomycetidae</taxon>
        <taxon>Agaricales</taxon>
        <taxon>Agaricineae</taxon>
        <taxon>Hymenogastraceae</taxon>
        <taxon>Gymnopilus</taxon>
    </lineage>
</organism>
<sequence length="329" mass="37594">MSPRKFERPVGFRIKDFVIDPTQDLLIILEAGRLHIQTLSPDAIQTHPLAMQNVLEFGTDAIGLFINKGFGYVRPRLLIWNWKTGNLIYDSNFIREKLSESISSFAFLNQNSFMLTAAVLCAILRLPSVPTSIAILYQLDIHSSPIHSGHCENLSFCNPPDSHMVVLSARYAIDSCIPGLSEQCSFFVHKRTFLGYINQFQHVDMGVPDVEWKRWGEMNTRFLKTTSGRSNLCVHGERIALYNSNTHSITILNFNMPLSMSISEVPTYRLHDEPSSEYPYNISTRLPYYSTSCELGERFLNCMIDTERIIGLKKVEANNMALYIYDFSR</sequence>
<evidence type="ECO:0000313" key="2">
    <source>
        <dbReference type="Proteomes" id="UP000724874"/>
    </source>
</evidence>
<gene>
    <name evidence="1" type="ORF">CPB84DRAFT_1799084</name>
</gene>
<proteinExistence type="predicted"/>
<protein>
    <submittedName>
        <fullName evidence="1">Uncharacterized protein</fullName>
    </submittedName>
</protein>
<evidence type="ECO:0000313" key="1">
    <source>
        <dbReference type="EMBL" id="KAF8872603.1"/>
    </source>
</evidence>
<keyword evidence="2" id="KW-1185">Reference proteome</keyword>